<dbReference type="Pfam" id="PF13086">
    <property type="entry name" value="AAA_11"/>
    <property type="match status" value="1"/>
</dbReference>
<keyword evidence="5" id="KW-0378">Hydrolase</keyword>
<evidence type="ECO:0000313" key="5">
    <source>
        <dbReference type="RefSeq" id="XP_002137202.3"/>
    </source>
</evidence>
<dbReference type="GO" id="GO:0004386">
    <property type="term" value="F:helicase activity"/>
    <property type="evidence" value="ECO:0007669"/>
    <property type="project" value="UniProtKB-KW"/>
</dbReference>
<reference evidence="4" key="1">
    <citation type="submission" date="2024-06" db="UniProtKB">
        <authorList>
            <consortium name="RefSeq"/>
        </authorList>
    </citation>
    <scope>NUCLEOTIDE SEQUENCE [LARGE SCALE GENOMIC DNA]</scope>
    <source>
        <strain evidence="4">MV2-25</strain>
    </source>
</reference>
<keyword evidence="4" id="KW-1185">Reference proteome</keyword>
<dbReference type="InterPro" id="IPR041677">
    <property type="entry name" value="DNA2/NAM7_AAA_11"/>
</dbReference>
<dbReference type="GO" id="GO:0006369">
    <property type="term" value="P:termination of RNA polymerase II transcription"/>
    <property type="evidence" value="ECO:0007669"/>
    <property type="project" value="TreeGrafter"/>
</dbReference>
<dbReference type="CDD" id="cd00060">
    <property type="entry name" value="FHA"/>
    <property type="match status" value="1"/>
</dbReference>
<keyword evidence="1" id="KW-0175">Coiled coil</keyword>
<dbReference type="Proteomes" id="UP000001819">
    <property type="component" value="Chromosome 2"/>
</dbReference>
<feature type="compositionally biased region" description="Basic and acidic residues" evidence="2">
    <location>
        <begin position="457"/>
        <end position="472"/>
    </location>
</feature>
<dbReference type="InterPro" id="IPR000253">
    <property type="entry name" value="FHA_dom"/>
</dbReference>
<feature type="region of interest" description="Disordered" evidence="2">
    <location>
        <begin position="222"/>
        <end position="360"/>
    </location>
</feature>
<feature type="domain" description="FHA" evidence="3">
    <location>
        <begin position="22"/>
        <end position="71"/>
    </location>
</feature>
<reference evidence="5" key="2">
    <citation type="submission" date="2025-08" db="UniProtKB">
        <authorList>
            <consortium name="RefSeq"/>
        </authorList>
    </citation>
    <scope>IDENTIFICATION</scope>
    <source>
        <strain evidence="5">MV-25-SWS-2005</strain>
        <tissue evidence="5">Whole body</tissue>
    </source>
</reference>
<evidence type="ECO:0000256" key="1">
    <source>
        <dbReference type="SAM" id="Coils"/>
    </source>
</evidence>
<feature type="compositionally biased region" description="Basic and acidic residues" evidence="2">
    <location>
        <begin position="324"/>
        <end position="340"/>
    </location>
</feature>
<gene>
    <name evidence="5" type="primary">LOC6897017</name>
</gene>
<name>A0A6I8V255_DROPS</name>
<dbReference type="SUPFAM" id="SSF49879">
    <property type="entry name" value="SMAD/FHA domain"/>
    <property type="match status" value="1"/>
</dbReference>
<keyword evidence="5" id="KW-0067">ATP-binding</keyword>
<dbReference type="Gene3D" id="2.60.200.20">
    <property type="match status" value="1"/>
</dbReference>
<accession>A0A6I8V255</accession>
<proteinExistence type="predicted"/>
<dbReference type="KEGG" id="dpo:6897017"/>
<feature type="coiled-coil region" evidence="1">
    <location>
        <begin position="956"/>
        <end position="990"/>
    </location>
</feature>
<organism evidence="4 5">
    <name type="scientific">Drosophila pseudoobscura pseudoobscura</name>
    <name type="common">Fruit fly</name>
    <dbReference type="NCBI Taxonomy" id="46245"/>
    <lineage>
        <taxon>Eukaryota</taxon>
        <taxon>Metazoa</taxon>
        <taxon>Ecdysozoa</taxon>
        <taxon>Arthropoda</taxon>
        <taxon>Hexapoda</taxon>
        <taxon>Insecta</taxon>
        <taxon>Pterygota</taxon>
        <taxon>Neoptera</taxon>
        <taxon>Endopterygota</taxon>
        <taxon>Diptera</taxon>
        <taxon>Brachycera</taxon>
        <taxon>Muscomorpha</taxon>
        <taxon>Ephydroidea</taxon>
        <taxon>Drosophilidae</taxon>
        <taxon>Drosophila</taxon>
        <taxon>Sophophora</taxon>
    </lineage>
</organism>
<evidence type="ECO:0000256" key="2">
    <source>
        <dbReference type="SAM" id="MobiDB-lite"/>
    </source>
</evidence>
<keyword evidence="5" id="KW-0547">Nucleotide-binding</keyword>
<dbReference type="InterPro" id="IPR008984">
    <property type="entry name" value="SMAD_FHA_dom_sf"/>
</dbReference>
<dbReference type="Gene3D" id="3.40.50.300">
    <property type="entry name" value="P-loop containing nucleotide triphosphate hydrolases"/>
    <property type="match status" value="1"/>
</dbReference>
<sequence>MSSWYLEHVLTGKRVDLPNGKVTIGRNSACSIVLNYDYMSRRHVEITVRPNKVLVKCLNAANGVFVNGAIIKKKLKGVPVREGDLICLGCPAAEKVSSPAFRLKKGPVKTGEIEQLSDSDDDSTPLPALKPVTEIPNVANDNAASTVADKQTDDRNIHLPKLPQVKPELETITQDIANIFGEADESIIGSILEINPYLYNHLLKEKQAVPISRLQDGQFIELDGNENKPEDPPCPDSSTLSPCPPPPSLGDSDKHMAMSLEVRQDKEKTNKNSSPLSSTNDGDIIQISDSDDEDLHSQKLPDSSSTTCQFHMKPTKVLSSLDCSDPKYSKPRCIDSRSDETDCTSSSKRSRSVRRSEEKEIGLKATKIKAPLMENAEPMEYSSMRKAGTTSVNIRSKENEPPPMPKEYPSKREINTRLRSRATSCYYPRPQDKPNLATRNLNGMDMRRIEAPSVPQYRDKLRGVSAVPKDDNNNNAPCKGKPKAKDMLDDETESFGKLTEQKPADSTSELSGSRKRKATTTVPRVRNANRGAFLTVGIERPNMDFKRVRNRRATICAEGFIQQMQPTDFLPSRNGCPPERKDAENAINRRTSNRVTFASMEKDLEEKLRFQNMSKKKGDELLYCSTYVERRKQWSRDQVNDSASYVKSILKWANQWLKQRNVGAVVDSDVLKPIADEFETVKQYKKIFVPLMKLDLLTTIKRDYKLKREPIEVHLQHPVEKIDSFYCLTTRVFTKPTEKCMLYTLSSGKKLKETFAILRGQRTENDHELIFEILTDGISLETFKGIKLLTARPVVDNLDLELGALQAVDQLSHSPLHRKIIKPTEMLKNTQIPGYDTPCVFKGLAKLNPQQEAICSSTYQRVIHDEIPSITLIQSSTDAGKSLIANISMQCLYGRVAIQKDRKILICSHSNTAVDSIVFRLHNVQEKYKVHMLRYGPYEKMNTLSRQYSLERKYQSAEAHKKKRVLTEKRANLQQRYNDLKVEVNLMKKKKKHDGPRPFDMYEKKVKQMKALEEQLNPRLTYAEKLDIAKSHIEAANIVCTTLSSCVELGSLINYFDICLIDEATQCTEPWTLLPMRFGILHLVLVGDTQQLPADVLSHKAADLGLAKSMFDRLHRSLDKQEVDQPDGHLSALHSEHAVRRERIE</sequence>
<feature type="compositionally biased region" description="Basic and acidic residues" evidence="2">
    <location>
        <begin position="251"/>
        <end position="270"/>
    </location>
</feature>
<dbReference type="InterPro" id="IPR027417">
    <property type="entry name" value="P-loop_NTPase"/>
</dbReference>
<feature type="compositionally biased region" description="Polar residues" evidence="2">
    <location>
        <begin position="271"/>
        <end position="280"/>
    </location>
</feature>
<dbReference type="PANTHER" id="PTHR10887:SF495">
    <property type="entry name" value="HELICASE SENATAXIN ISOFORM X1-RELATED"/>
    <property type="match status" value="1"/>
</dbReference>
<dbReference type="GO" id="GO:0001147">
    <property type="term" value="F:transcription termination site sequence-specific DNA binding"/>
    <property type="evidence" value="ECO:0007669"/>
    <property type="project" value="TreeGrafter"/>
</dbReference>
<dbReference type="SUPFAM" id="SSF52540">
    <property type="entry name" value="P-loop containing nucleoside triphosphate hydrolases"/>
    <property type="match status" value="1"/>
</dbReference>
<evidence type="ECO:0000259" key="3">
    <source>
        <dbReference type="PROSITE" id="PS50006"/>
    </source>
</evidence>
<protein>
    <submittedName>
        <fullName evidence="5">Probable helicase senataxin isoform X2</fullName>
    </submittedName>
</protein>
<dbReference type="SMART" id="SM00240">
    <property type="entry name" value="FHA"/>
    <property type="match status" value="1"/>
</dbReference>
<dbReference type="Pfam" id="PF00498">
    <property type="entry name" value="FHA"/>
    <property type="match status" value="1"/>
</dbReference>
<dbReference type="RefSeq" id="XP_002137202.3">
    <property type="nucleotide sequence ID" value="XM_002137166.3"/>
</dbReference>
<dbReference type="PROSITE" id="PS50006">
    <property type="entry name" value="FHA_DOMAIN"/>
    <property type="match status" value="1"/>
</dbReference>
<feature type="region of interest" description="Disordered" evidence="2">
    <location>
        <begin position="451"/>
        <end position="526"/>
    </location>
</feature>
<dbReference type="ExpressionAtlas" id="A0A6I8V255">
    <property type="expression patterns" value="baseline"/>
</dbReference>
<keyword evidence="5" id="KW-0347">Helicase</keyword>
<dbReference type="GO" id="GO:0016604">
    <property type="term" value="C:nuclear body"/>
    <property type="evidence" value="ECO:0007669"/>
    <property type="project" value="TreeGrafter"/>
</dbReference>
<feature type="compositionally biased region" description="Polar residues" evidence="2">
    <location>
        <begin position="300"/>
        <end position="309"/>
    </location>
</feature>
<dbReference type="AlphaFoldDB" id="A0A6I8V255"/>
<dbReference type="InterPro" id="IPR045055">
    <property type="entry name" value="DNA2/NAM7-like"/>
</dbReference>
<dbReference type="PANTHER" id="PTHR10887">
    <property type="entry name" value="DNA2/NAM7 HELICASE FAMILY"/>
    <property type="match status" value="1"/>
</dbReference>
<evidence type="ECO:0000313" key="4">
    <source>
        <dbReference type="Proteomes" id="UP000001819"/>
    </source>
</evidence>